<dbReference type="STRING" id="391735.Veis_3039"/>
<sequence>MHIRSNARLAALVLAAPALAQAADLTLEVKNVQGTSGQILVALFNKAEGFPHTYWKTGEVVATPGVVKFVFTGIPEGTYAATAFHDQDNNKKLRTNGLGIPTEPLAFSNNAIGRNGPPAFSDASFKFTGTPQTVTLTLK</sequence>
<keyword evidence="1" id="KW-0732">Signal</keyword>
<protein>
    <recommendedName>
        <fullName evidence="4">DUF2141 domain-containing protein</fullName>
    </recommendedName>
</protein>
<dbReference type="RefSeq" id="WP_011810767.1">
    <property type="nucleotide sequence ID" value="NC_008786.1"/>
</dbReference>
<name>A1WMB5_VEREI</name>
<evidence type="ECO:0000256" key="1">
    <source>
        <dbReference type="SAM" id="SignalP"/>
    </source>
</evidence>
<proteinExistence type="predicted"/>
<keyword evidence="3" id="KW-1185">Reference proteome</keyword>
<feature type="chain" id="PRO_5002640721" description="DUF2141 domain-containing protein" evidence="1">
    <location>
        <begin position="23"/>
        <end position="139"/>
    </location>
</feature>
<organism evidence="2 3">
    <name type="scientific">Verminephrobacter eiseniae (strain EF01-2)</name>
    <dbReference type="NCBI Taxonomy" id="391735"/>
    <lineage>
        <taxon>Bacteria</taxon>
        <taxon>Pseudomonadati</taxon>
        <taxon>Pseudomonadota</taxon>
        <taxon>Betaproteobacteria</taxon>
        <taxon>Burkholderiales</taxon>
        <taxon>Comamonadaceae</taxon>
        <taxon>Verminephrobacter</taxon>
    </lineage>
</organism>
<evidence type="ECO:0008006" key="4">
    <source>
        <dbReference type="Google" id="ProtNLM"/>
    </source>
</evidence>
<dbReference type="KEGG" id="vei:Veis_3039"/>
<dbReference type="eggNOG" id="COG4704">
    <property type="taxonomic scope" value="Bacteria"/>
</dbReference>
<dbReference type="AlphaFoldDB" id="A1WMB5"/>
<evidence type="ECO:0000313" key="2">
    <source>
        <dbReference type="EMBL" id="ABM58772.1"/>
    </source>
</evidence>
<dbReference type="InterPro" id="IPR018673">
    <property type="entry name" value="DUF2141"/>
</dbReference>
<reference evidence="3" key="1">
    <citation type="submission" date="2006-12" db="EMBL/GenBank/DDBJ databases">
        <title>Complete sequence of chromosome 1 of Verminephrobacter eiseniae EF01-2.</title>
        <authorList>
            <person name="Copeland A."/>
            <person name="Lucas S."/>
            <person name="Lapidus A."/>
            <person name="Barry K."/>
            <person name="Detter J.C."/>
            <person name="Glavina del Rio T."/>
            <person name="Dalin E."/>
            <person name="Tice H."/>
            <person name="Pitluck S."/>
            <person name="Chertkov O."/>
            <person name="Brettin T."/>
            <person name="Bruce D."/>
            <person name="Han C."/>
            <person name="Tapia R."/>
            <person name="Gilna P."/>
            <person name="Schmutz J."/>
            <person name="Larimer F."/>
            <person name="Land M."/>
            <person name="Hauser L."/>
            <person name="Kyrpides N."/>
            <person name="Kim E."/>
            <person name="Stahl D."/>
            <person name="Richardson P."/>
        </authorList>
    </citation>
    <scope>NUCLEOTIDE SEQUENCE [LARGE SCALE GENOMIC DNA]</scope>
    <source>
        <strain evidence="3">EF01-2</strain>
    </source>
</reference>
<dbReference type="EMBL" id="CP000542">
    <property type="protein sequence ID" value="ABM58772.1"/>
    <property type="molecule type" value="Genomic_DNA"/>
</dbReference>
<dbReference type="HOGENOM" id="CLU_125018_2_0_4"/>
<dbReference type="Proteomes" id="UP000000374">
    <property type="component" value="Chromosome"/>
</dbReference>
<dbReference type="OrthoDB" id="9788332at2"/>
<feature type="signal peptide" evidence="1">
    <location>
        <begin position="1"/>
        <end position="22"/>
    </location>
</feature>
<accession>A1WMB5</accession>
<dbReference type="GeneID" id="76461506"/>
<evidence type="ECO:0000313" key="3">
    <source>
        <dbReference type="Proteomes" id="UP000000374"/>
    </source>
</evidence>
<gene>
    <name evidence="2" type="ordered locus">Veis_3039</name>
</gene>
<dbReference type="Pfam" id="PF09912">
    <property type="entry name" value="DUF2141"/>
    <property type="match status" value="1"/>
</dbReference>